<feature type="compositionally biased region" description="Basic residues" evidence="1">
    <location>
        <begin position="552"/>
        <end position="565"/>
    </location>
</feature>
<organism evidence="2 3">
    <name type="scientific">Dioszegia hungarica</name>
    <dbReference type="NCBI Taxonomy" id="4972"/>
    <lineage>
        <taxon>Eukaryota</taxon>
        <taxon>Fungi</taxon>
        <taxon>Dikarya</taxon>
        <taxon>Basidiomycota</taxon>
        <taxon>Agaricomycotina</taxon>
        <taxon>Tremellomycetes</taxon>
        <taxon>Tremellales</taxon>
        <taxon>Bulleribasidiaceae</taxon>
        <taxon>Dioszegia</taxon>
    </lineage>
</organism>
<feature type="compositionally biased region" description="Gly residues" evidence="1">
    <location>
        <begin position="858"/>
        <end position="871"/>
    </location>
</feature>
<evidence type="ECO:0000256" key="1">
    <source>
        <dbReference type="SAM" id="MobiDB-lite"/>
    </source>
</evidence>
<sequence>MLLGLAQEAIAARARREAESESGWDAPPPQAPVRKTARNSQNSRYDRDLGNIASFDRAPPKPSFAMRSETSALQAPVSRNLDSFRYRPGGSGGWGAEGEQSIEGREGGEGNQGDIWRKIKVPVQAKALPSDLENILYPKPTAGQQLPPPSRQPSAYSEQAPARAPPPPLYYPGSTIRPIASPGVAGQHHQGSSTAHHQQGTPFQQPSVPYLPNGSHSLSPSLYLPGPDHQPSQQYPGGASNLNSHMPPPPHPLAQAAFAQRRHPYLPLPSAHQGHAAPTPVPRTADSFMEDFRQQFHPVAPPSYSIPTFGGPWQYPALAPSLPAPPLFDPLSPPVPMFDPRSGQWVLVPQPLPPSHLLPGGIPEAHTPPDHSLRQSKRPHESSSPSSSGIPSSLTKAFQTLETPTRPRRAPSRSDDRQAKTGRELVQSLEDQVEVEDFSSSADELNLRSGDEELNGNYEMADELGRPLVDGGQPVHSPPSRAARSVQPKSILSASKRDRQHRDDSYELEKPIVYEMGDEEHGESESYVQPAHRGERSNGGHTRRRDHQEPLRKKRRSQPHHRSPRHSSLDQLDQLSTYDPPARQTRRRSHDRLQDSRIANARARDRRRPHHTDPRQYGTLPPYPPSSTETDFSSGSETERDSFTSPSDTSESPSPAPERQIRVTEGAWAGYDVPDHLVQYEDRGRRIPIARRRSHRTKSVPLPIELRPRDQHGKFLPYATTRSESPNDSGGEEEEGDQEPGEEIENFSSPSQEDRWGGGQGRQGLSPVIEEDEEEEEAVAVEAGAQGSGRKKTVRWKDQEGPVRRGAENKKGVDRVPASWSRGGTQVVDKGVEGSKGSEQTAPGATGGGADSEQARSTGGGGEEGRGGYFGEGFFDTVGGGETGFTVWRD</sequence>
<feature type="compositionally biased region" description="Basic and acidic residues" evidence="1">
    <location>
        <begin position="795"/>
        <end position="814"/>
    </location>
</feature>
<reference evidence="2" key="1">
    <citation type="journal article" date="2022" name="G3 (Bethesda)">
        <title>High quality genome of the basidiomycete yeast Dioszegia hungarica PDD-24b-2 isolated from cloud water.</title>
        <authorList>
            <person name="Jarrige D."/>
            <person name="Haridas S."/>
            <person name="Bleykasten-Grosshans C."/>
            <person name="Joly M."/>
            <person name="Nadalig T."/>
            <person name="Sancelme M."/>
            <person name="Vuilleumier S."/>
            <person name="Grigoriev I.V."/>
            <person name="Amato P."/>
            <person name="Bringel F."/>
        </authorList>
    </citation>
    <scope>NUCLEOTIDE SEQUENCE</scope>
    <source>
        <strain evidence="2">PDD-24b-2</strain>
    </source>
</reference>
<dbReference type="EMBL" id="JAKWFO010000008">
    <property type="protein sequence ID" value="KAI9633771.1"/>
    <property type="molecule type" value="Genomic_DNA"/>
</dbReference>
<dbReference type="GeneID" id="77726786"/>
<feature type="compositionally biased region" description="Low complexity" evidence="1">
    <location>
        <begin position="643"/>
        <end position="653"/>
    </location>
</feature>
<feature type="compositionally biased region" description="Acidic residues" evidence="1">
    <location>
        <begin position="730"/>
        <end position="745"/>
    </location>
</feature>
<protein>
    <submittedName>
        <fullName evidence="2">Uncharacterized protein</fullName>
    </submittedName>
</protein>
<feature type="compositionally biased region" description="Polar residues" evidence="1">
    <location>
        <begin position="230"/>
        <end position="244"/>
    </location>
</feature>
<feature type="compositionally biased region" description="Polar residues" evidence="1">
    <location>
        <begin position="626"/>
        <end position="636"/>
    </location>
</feature>
<feature type="compositionally biased region" description="Basic and acidic residues" evidence="1">
    <location>
        <begin position="673"/>
        <end position="685"/>
    </location>
</feature>
<feature type="compositionally biased region" description="Polar residues" evidence="1">
    <location>
        <begin position="189"/>
        <end position="207"/>
    </location>
</feature>
<feature type="compositionally biased region" description="Polar residues" evidence="1">
    <location>
        <begin position="394"/>
        <end position="403"/>
    </location>
</feature>
<feature type="region of interest" description="Disordered" evidence="1">
    <location>
        <begin position="346"/>
        <end position="875"/>
    </location>
</feature>
<name>A0AA38H456_9TREE</name>
<evidence type="ECO:0000313" key="3">
    <source>
        <dbReference type="Proteomes" id="UP001164286"/>
    </source>
</evidence>
<feature type="compositionally biased region" description="Basic residues" evidence="1">
    <location>
        <begin position="686"/>
        <end position="698"/>
    </location>
</feature>
<feature type="region of interest" description="Disordered" evidence="1">
    <location>
        <begin position="11"/>
        <end position="115"/>
    </location>
</feature>
<evidence type="ECO:0000313" key="2">
    <source>
        <dbReference type="EMBL" id="KAI9633771.1"/>
    </source>
</evidence>
<feature type="region of interest" description="Disordered" evidence="1">
    <location>
        <begin position="132"/>
        <end position="253"/>
    </location>
</feature>
<feature type="compositionally biased region" description="Basic and acidic residues" evidence="1">
    <location>
        <begin position="367"/>
        <end position="381"/>
    </location>
</feature>
<feature type="compositionally biased region" description="Low complexity" evidence="1">
    <location>
        <begin position="382"/>
        <end position="393"/>
    </location>
</feature>
<accession>A0AA38H456</accession>
<feature type="compositionally biased region" description="Acidic residues" evidence="1">
    <location>
        <begin position="769"/>
        <end position="779"/>
    </location>
</feature>
<feature type="compositionally biased region" description="Basic and acidic residues" evidence="1">
    <location>
        <begin position="412"/>
        <end position="423"/>
    </location>
</feature>
<feature type="compositionally biased region" description="Basic and acidic residues" evidence="1">
    <location>
        <begin position="495"/>
        <end position="512"/>
    </location>
</feature>
<comment type="caution">
    <text evidence="2">The sequence shown here is derived from an EMBL/GenBank/DDBJ whole genome shotgun (WGS) entry which is preliminary data.</text>
</comment>
<dbReference type="Proteomes" id="UP001164286">
    <property type="component" value="Unassembled WGS sequence"/>
</dbReference>
<keyword evidence="3" id="KW-1185">Reference proteome</keyword>
<dbReference type="AlphaFoldDB" id="A0AA38H456"/>
<dbReference type="RefSeq" id="XP_052943548.1">
    <property type="nucleotide sequence ID" value="XM_053087581.1"/>
</dbReference>
<proteinExistence type="predicted"/>
<gene>
    <name evidence="2" type="ORF">MKK02DRAFT_28542</name>
</gene>